<gene>
    <name evidence="1" type="ORF">GCM10009410_10820</name>
</gene>
<dbReference type="Proteomes" id="UP000654004">
    <property type="component" value="Unassembled WGS sequence"/>
</dbReference>
<dbReference type="EMBL" id="BMQW01000002">
    <property type="protein sequence ID" value="GGP80012.1"/>
    <property type="molecule type" value="Genomic_DNA"/>
</dbReference>
<keyword evidence="2" id="KW-1185">Reference proteome</keyword>
<evidence type="ECO:0000313" key="1">
    <source>
        <dbReference type="EMBL" id="GGP80012.1"/>
    </source>
</evidence>
<evidence type="ECO:0000313" key="2">
    <source>
        <dbReference type="Proteomes" id="UP000654004"/>
    </source>
</evidence>
<proteinExistence type="predicted"/>
<comment type="caution">
    <text evidence="1">The sequence shown here is derived from an EMBL/GenBank/DDBJ whole genome shotgun (WGS) entry which is preliminary data.</text>
</comment>
<protein>
    <submittedName>
        <fullName evidence="1">Uncharacterized protein</fullName>
    </submittedName>
</protein>
<organism evidence="1 2">
    <name type="scientific">Shewanella ulleungensis</name>
    <dbReference type="NCBI Taxonomy" id="2282699"/>
    <lineage>
        <taxon>Bacteria</taxon>
        <taxon>Pseudomonadati</taxon>
        <taxon>Pseudomonadota</taxon>
        <taxon>Gammaproteobacteria</taxon>
        <taxon>Alteromonadales</taxon>
        <taxon>Shewanellaceae</taxon>
        <taxon>Shewanella</taxon>
    </lineage>
</organism>
<name>A0ABQ2QFQ0_9GAMM</name>
<accession>A0ABQ2QFQ0</accession>
<sequence length="69" mass="7905">MNLKYQGVIKQFMTDILPKKSLSLSTKKSKQQKQTPQTQRHCVKNVNQDPVNHLLILFAKNIAIDNADL</sequence>
<reference evidence="2" key="1">
    <citation type="journal article" date="2019" name="Int. J. Syst. Evol. Microbiol.">
        <title>The Global Catalogue of Microorganisms (GCM) 10K type strain sequencing project: providing services to taxonomists for standard genome sequencing and annotation.</title>
        <authorList>
            <consortium name="The Broad Institute Genomics Platform"/>
            <consortium name="The Broad Institute Genome Sequencing Center for Infectious Disease"/>
            <person name="Wu L."/>
            <person name="Ma J."/>
        </authorList>
    </citation>
    <scope>NUCLEOTIDE SEQUENCE [LARGE SCALE GENOMIC DNA]</scope>
    <source>
        <strain evidence="2">JCM 32305</strain>
    </source>
</reference>